<proteinExistence type="predicted"/>
<dbReference type="InterPro" id="IPR023299">
    <property type="entry name" value="ATPase_P-typ_cyto_dom_N"/>
</dbReference>
<dbReference type="GO" id="GO:0046872">
    <property type="term" value="F:metal ion binding"/>
    <property type="evidence" value="ECO:0007669"/>
    <property type="project" value="UniProtKB-KW"/>
</dbReference>
<keyword evidence="6" id="KW-1278">Translocase</keyword>
<reference evidence="8" key="2">
    <citation type="submission" date="2015-08" db="UniProtKB">
        <authorList>
            <consortium name="WormBaseParasite"/>
        </authorList>
    </citation>
    <scope>IDENTIFICATION</scope>
</reference>
<organism evidence="7 8">
    <name type="scientific">Strongyloides venezuelensis</name>
    <name type="common">Threadworm</name>
    <dbReference type="NCBI Taxonomy" id="75913"/>
    <lineage>
        <taxon>Eukaryota</taxon>
        <taxon>Metazoa</taxon>
        <taxon>Ecdysozoa</taxon>
        <taxon>Nematoda</taxon>
        <taxon>Chromadorea</taxon>
        <taxon>Rhabditida</taxon>
        <taxon>Tylenchina</taxon>
        <taxon>Panagrolaimomorpha</taxon>
        <taxon>Strongyloidoidea</taxon>
        <taxon>Strongyloididae</taxon>
        <taxon>Strongyloides</taxon>
    </lineage>
</organism>
<dbReference type="GO" id="GO:0005789">
    <property type="term" value="C:endoplasmic reticulum membrane"/>
    <property type="evidence" value="ECO:0007669"/>
    <property type="project" value="TreeGrafter"/>
</dbReference>
<sequence>MSFIDNEYCKNDLVSPSSGKVSAIKIFQRYHFSSQLKRIIVAAGYTPPGSKPIMNTAVKDAPEVLESMFSSIPEGYVEGYKSLAQKGYHVFPFGYSSLGNLDKNNIKHISRDELEKGLTFAGFLFISCPL</sequence>
<keyword evidence="4" id="KW-0067">ATP-binding</keyword>
<dbReference type="PANTHER" id="PTHR45630:SF7">
    <property type="entry name" value="ENDOPLASMIC RETICULUM TRANSMEMBRANE HELIX TRANSLOCASE"/>
    <property type="match status" value="1"/>
</dbReference>
<evidence type="ECO:0000256" key="4">
    <source>
        <dbReference type="ARBA" id="ARBA00022840"/>
    </source>
</evidence>
<dbReference type="GO" id="GO:0005524">
    <property type="term" value="F:ATP binding"/>
    <property type="evidence" value="ECO:0007669"/>
    <property type="project" value="UniProtKB-KW"/>
</dbReference>
<keyword evidence="3" id="KW-0547">Nucleotide-binding</keyword>
<name>A0A0K0FE83_STRVS</name>
<dbReference type="GO" id="GO:0019829">
    <property type="term" value="F:ATPase-coupled monoatomic cation transmembrane transporter activity"/>
    <property type="evidence" value="ECO:0007669"/>
    <property type="project" value="TreeGrafter"/>
</dbReference>
<evidence type="ECO:0000256" key="3">
    <source>
        <dbReference type="ARBA" id="ARBA00022741"/>
    </source>
</evidence>
<evidence type="ECO:0000256" key="1">
    <source>
        <dbReference type="ARBA" id="ARBA00004141"/>
    </source>
</evidence>
<dbReference type="SUPFAM" id="SSF81660">
    <property type="entry name" value="Metal cation-transporting ATPase, ATP-binding domain N"/>
    <property type="match status" value="1"/>
</dbReference>
<accession>A0A0K0FE83</accession>
<keyword evidence="5" id="KW-0460">Magnesium</keyword>
<evidence type="ECO:0000313" key="7">
    <source>
        <dbReference type="Proteomes" id="UP000035680"/>
    </source>
</evidence>
<dbReference type="AlphaFoldDB" id="A0A0K0FE83"/>
<dbReference type="WBParaSite" id="SVE_0716100.1">
    <property type="protein sequence ID" value="SVE_0716100.1"/>
    <property type="gene ID" value="SVE_0716100"/>
</dbReference>
<dbReference type="InterPro" id="IPR006544">
    <property type="entry name" value="P-type_TPase_V"/>
</dbReference>
<evidence type="ECO:0000256" key="2">
    <source>
        <dbReference type="ARBA" id="ARBA00022723"/>
    </source>
</evidence>
<comment type="subcellular location">
    <subcellularLocation>
        <location evidence="1">Membrane</location>
        <topology evidence="1">Multi-pass membrane protein</topology>
    </subcellularLocation>
</comment>
<dbReference type="STRING" id="75913.A0A0K0FE83"/>
<reference evidence="7" key="1">
    <citation type="submission" date="2014-07" db="EMBL/GenBank/DDBJ databases">
        <authorList>
            <person name="Martin A.A"/>
            <person name="De Silva N."/>
        </authorList>
    </citation>
    <scope>NUCLEOTIDE SEQUENCE</scope>
</reference>
<evidence type="ECO:0000313" key="8">
    <source>
        <dbReference type="WBParaSite" id="SVE_0716100.1"/>
    </source>
</evidence>
<dbReference type="Proteomes" id="UP000035680">
    <property type="component" value="Unassembled WGS sequence"/>
</dbReference>
<dbReference type="GO" id="GO:0006874">
    <property type="term" value="P:intracellular calcium ion homeostasis"/>
    <property type="evidence" value="ECO:0007669"/>
    <property type="project" value="TreeGrafter"/>
</dbReference>
<keyword evidence="2" id="KW-0479">Metal-binding</keyword>
<dbReference type="GO" id="GO:0015662">
    <property type="term" value="F:P-type ion transporter activity"/>
    <property type="evidence" value="ECO:0007669"/>
    <property type="project" value="TreeGrafter"/>
</dbReference>
<keyword evidence="7" id="KW-1185">Reference proteome</keyword>
<evidence type="ECO:0000256" key="5">
    <source>
        <dbReference type="ARBA" id="ARBA00022842"/>
    </source>
</evidence>
<dbReference type="PANTHER" id="PTHR45630">
    <property type="entry name" value="CATION-TRANSPORTING ATPASE-RELATED"/>
    <property type="match status" value="1"/>
</dbReference>
<protein>
    <submittedName>
        <fullName evidence="8">Probable cation-transporting ATPase (inferred by orthology to a C. elegans protein)</fullName>
    </submittedName>
</protein>
<dbReference type="Gene3D" id="3.40.1110.10">
    <property type="entry name" value="Calcium-transporting ATPase, cytoplasmic domain N"/>
    <property type="match status" value="1"/>
</dbReference>
<evidence type="ECO:0000256" key="6">
    <source>
        <dbReference type="ARBA" id="ARBA00022967"/>
    </source>
</evidence>